<organism evidence="11 12">
    <name type="scientific">Cryptococcus gattii EJB2</name>
    <dbReference type="NCBI Taxonomy" id="1296103"/>
    <lineage>
        <taxon>Eukaryota</taxon>
        <taxon>Fungi</taxon>
        <taxon>Dikarya</taxon>
        <taxon>Basidiomycota</taxon>
        <taxon>Agaricomycotina</taxon>
        <taxon>Tremellomycetes</taxon>
        <taxon>Tremellales</taxon>
        <taxon>Cryptococcaceae</taxon>
        <taxon>Cryptococcus</taxon>
        <taxon>Cryptococcus gattii species complex</taxon>
    </lineage>
</organism>
<evidence type="ECO:0000256" key="8">
    <source>
        <dbReference type="SAM" id="MobiDB-lite"/>
    </source>
</evidence>
<evidence type="ECO:0000256" key="9">
    <source>
        <dbReference type="SAM" id="Phobius"/>
    </source>
</evidence>
<evidence type="ECO:0000256" key="4">
    <source>
        <dbReference type="ARBA" id="ARBA00022729"/>
    </source>
</evidence>
<name>A0ABR5BMD1_9TREE</name>
<keyword evidence="4" id="KW-0732">Signal</keyword>
<feature type="region of interest" description="Disordered" evidence="8">
    <location>
        <begin position="124"/>
        <end position="151"/>
    </location>
</feature>
<evidence type="ECO:0000256" key="3">
    <source>
        <dbReference type="ARBA" id="ARBA00022622"/>
    </source>
</evidence>
<keyword evidence="6" id="KW-0325">Glycoprotein</keyword>
<feature type="compositionally biased region" description="Low complexity" evidence="8">
    <location>
        <begin position="131"/>
        <end position="151"/>
    </location>
</feature>
<evidence type="ECO:0000313" key="11">
    <source>
        <dbReference type="EMBL" id="KIR76802.1"/>
    </source>
</evidence>
<evidence type="ECO:0000256" key="7">
    <source>
        <dbReference type="ARBA" id="ARBA00023288"/>
    </source>
</evidence>
<accession>A0ABR5BMD1</accession>
<reference evidence="11 12" key="1">
    <citation type="submission" date="2015-01" db="EMBL/GenBank/DDBJ databases">
        <title>The Genome Sequence of Cryptococcus gattii EJB2.</title>
        <authorList>
            <consortium name="The Broad Institute Genomics Platform"/>
            <person name="Cuomo C."/>
            <person name="Litvintseva A."/>
            <person name="Chen Y."/>
            <person name="Heitman J."/>
            <person name="Sun S."/>
            <person name="Springer D."/>
            <person name="Dromer F."/>
            <person name="Young S."/>
            <person name="Zeng Q."/>
            <person name="Gargeya S."/>
            <person name="Abouelleil A."/>
            <person name="Alvarado L."/>
            <person name="Chapman S.B."/>
            <person name="Gainer-Dewar J."/>
            <person name="Goldberg J."/>
            <person name="Griggs A."/>
            <person name="Gujja S."/>
            <person name="Hansen M."/>
            <person name="Howarth C."/>
            <person name="Imamovic A."/>
            <person name="Larimer J."/>
            <person name="Murphy C."/>
            <person name="Naylor J."/>
            <person name="Pearson M."/>
            <person name="Priest M."/>
            <person name="Roberts A."/>
            <person name="Saif S."/>
            <person name="Shea T."/>
            <person name="Sykes S."/>
            <person name="Wortman J."/>
            <person name="Nusbaum C."/>
            <person name="Birren B."/>
        </authorList>
    </citation>
    <scope>NUCLEOTIDE SEQUENCE [LARGE SCALE GENOMIC DNA]</scope>
    <source>
        <strain evidence="11 12">EJB2</strain>
    </source>
</reference>
<proteinExistence type="predicted"/>
<evidence type="ECO:0000256" key="6">
    <source>
        <dbReference type="ARBA" id="ARBA00023180"/>
    </source>
</evidence>
<keyword evidence="5 9" id="KW-0472">Membrane</keyword>
<comment type="subcellular location">
    <subcellularLocation>
        <location evidence="1">Cell membrane</location>
        <topology evidence="1">Lipid-anchor</topology>
        <topology evidence="1">GPI-anchor</topology>
    </subcellularLocation>
</comment>
<dbReference type="InterPro" id="IPR046530">
    <property type="entry name" value="BIM1-like_dom"/>
</dbReference>
<dbReference type="PANTHER" id="PTHR34992:SF5">
    <property type="entry name" value="ANCHORED PROTEIN, PUTATIVE (AFU_ORTHOLOGUE AFUA_6G02800)-RELATED"/>
    <property type="match status" value="1"/>
</dbReference>
<evidence type="ECO:0000259" key="10">
    <source>
        <dbReference type="Pfam" id="PF20238"/>
    </source>
</evidence>
<feature type="domain" description="Copper acquisition factor BIM1-like" evidence="10">
    <location>
        <begin position="3"/>
        <end position="108"/>
    </location>
</feature>
<keyword evidence="2" id="KW-1003">Cell membrane</keyword>
<keyword evidence="3" id="KW-0336">GPI-anchor</keyword>
<gene>
    <name evidence="11" type="ORF">I306_06234</name>
</gene>
<protein>
    <submittedName>
        <fullName evidence="11">Cytokine inducing-glycoprotein</fullName>
    </submittedName>
</protein>
<dbReference type="Pfam" id="PF20238">
    <property type="entry name" value="BIM1-like_dom"/>
    <property type="match status" value="1"/>
</dbReference>
<feature type="transmembrane region" description="Helical" evidence="9">
    <location>
        <begin position="169"/>
        <end position="191"/>
    </location>
</feature>
<evidence type="ECO:0000256" key="2">
    <source>
        <dbReference type="ARBA" id="ARBA00022475"/>
    </source>
</evidence>
<dbReference type="Proteomes" id="UP000054272">
    <property type="component" value="Unassembled WGS sequence"/>
</dbReference>
<keyword evidence="9" id="KW-0812">Transmembrane</keyword>
<evidence type="ECO:0000313" key="12">
    <source>
        <dbReference type="Proteomes" id="UP000054272"/>
    </source>
</evidence>
<keyword evidence="12" id="KW-1185">Reference proteome</keyword>
<evidence type="ECO:0000256" key="1">
    <source>
        <dbReference type="ARBA" id="ARBA00004609"/>
    </source>
</evidence>
<keyword evidence="9" id="KW-1133">Transmembrane helix</keyword>
<dbReference type="EMBL" id="KN848773">
    <property type="protein sequence ID" value="KIR76802.1"/>
    <property type="molecule type" value="Genomic_DNA"/>
</dbReference>
<keyword evidence="7" id="KW-0449">Lipoprotein</keyword>
<sequence length="217" mass="22730">MIGGGDIALVQKTDAENVNILWTAESNPTLFHTFSTYSNSILEVSAGHFCQGAPDFSSLGFSEGDNATLLVIYQLAGADTYYYQCADISLVSSARFTTDDQYVCGNYTSELEIASSEESLHLGNTTAAENSSGDSGYTGTASTSSGSTNPHVSSSSFGSKLSAADGGGIGASVTIFVVAVLAGLLWWSGLIHFGRKKRAVMHDHESVSSGVPTKERI</sequence>
<dbReference type="InterPro" id="IPR046936">
    <property type="entry name" value="BIM1-like"/>
</dbReference>
<evidence type="ECO:0000256" key="5">
    <source>
        <dbReference type="ARBA" id="ARBA00023136"/>
    </source>
</evidence>
<dbReference type="PANTHER" id="PTHR34992">
    <property type="entry name" value="HYPHAL ANASTAMOSIS-7 PROTEIN"/>
    <property type="match status" value="1"/>
</dbReference>